<sequence length="155" mass="17948">MDTDLMYLAISSSTIDGYKQQFKHKIKDLKFWDNHYKEWLPWDNCSIAEEKKLLGCAIESQRESIICLTSKCYSAIDGEIDDVIGMKGINEKNSVFTTESTILLCYVNCESVKLHQILYSSMNHWTYLRLNDLSPSALILVIYYQLISFFSAFIT</sequence>
<gene>
    <name evidence="1" type="ORF">EZS28_002844</name>
</gene>
<dbReference type="Proteomes" id="UP000324800">
    <property type="component" value="Unassembled WGS sequence"/>
</dbReference>
<proteinExistence type="predicted"/>
<evidence type="ECO:0000313" key="1">
    <source>
        <dbReference type="EMBL" id="KAA6401632.1"/>
    </source>
</evidence>
<dbReference type="OrthoDB" id="6153129at2759"/>
<dbReference type="AlphaFoldDB" id="A0A5J4X4C4"/>
<accession>A0A5J4X4C4</accession>
<protein>
    <submittedName>
        <fullName evidence="1">Uncharacterized protein</fullName>
    </submittedName>
</protein>
<name>A0A5J4X4C4_9EUKA</name>
<evidence type="ECO:0000313" key="2">
    <source>
        <dbReference type="Proteomes" id="UP000324800"/>
    </source>
</evidence>
<reference evidence="1 2" key="1">
    <citation type="submission" date="2019-03" db="EMBL/GenBank/DDBJ databases">
        <title>Single cell metagenomics reveals metabolic interactions within the superorganism composed of flagellate Streblomastix strix and complex community of Bacteroidetes bacteria on its surface.</title>
        <authorList>
            <person name="Treitli S.C."/>
            <person name="Kolisko M."/>
            <person name="Husnik F."/>
            <person name="Keeling P."/>
            <person name="Hampl V."/>
        </authorList>
    </citation>
    <scope>NUCLEOTIDE SEQUENCE [LARGE SCALE GENOMIC DNA]</scope>
    <source>
        <strain evidence="1">ST1C</strain>
    </source>
</reference>
<dbReference type="EMBL" id="SNRW01000359">
    <property type="protein sequence ID" value="KAA6401632.1"/>
    <property type="molecule type" value="Genomic_DNA"/>
</dbReference>
<organism evidence="1 2">
    <name type="scientific">Streblomastix strix</name>
    <dbReference type="NCBI Taxonomy" id="222440"/>
    <lineage>
        <taxon>Eukaryota</taxon>
        <taxon>Metamonada</taxon>
        <taxon>Preaxostyla</taxon>
        <taxon>Oxymonadida</taxon>
        <taxon>Streblomastigidae</taxon>
        <taxon>Streblomastix</taxon>
    </lineage>
</organism>
<comment type="caution">
    <text evidence="1">The sequence shown here is derived from an EMBL/GenBank/DDBJ whole genome shotgun (WGS) entry which is preliminary data.</text>
</comment>